<gene>
    <name evidence="2" type="ORF">PLEPLA_LOCUS10645</name>
</gene>
<comment type="caution">
    <text evidence="2">The sequence shown here is derived from an EMBL/GenBank/DDBJ whole genome shotgun (WGS) entry which is preliminary data.</text>
</comment>
<keyword evidence="3" id="KW-1185">Reference proteome</keyword>
<dbReference type="Proteomes" id="UP001153269">
    <property type="component" value="Unassembled WGS sequence"/>
</dbReference>
<accession>A0A9N7U248</accession>
<evidence type="ECO:0000256" key="1">
    <source>
        <dbReference type="SAM" id="MobiDB-lite"/>
    </source>
</evidence>
<sequence length="178" mass="19413">MCPLQHLHAIHKTRTSRRGCMRDSSAQQQHITPNPQVQKASSAAHTPPQHQQLSPGLDTTARVRLDSGPYLARGPGLAAKEAGSVRLYGPFCSGTDGESERVLSLDSCGAPCSWLRLVTLVPMDQRSAGYWHQCADAGNYRRVEPQPTHGSRGDSSVPSVLVIKQTCRRGDPRQDGFF</sequence>
<dbReference type="AlphaFoldDB" id="A0A9N7U248"/>
<protein>
    <submittedName>
        <fullName evidence="2">Uncharacterized protein</fullName>
    </submittedName>
</protein>
<reference evidence="2" key="1">
    <citation type="submission" date="2020-03" db="EMBL/GenBank/DDBJ databases">
        <authorList>
            <person name="Weist P."/>
        </authorList>
    </citation>
    <scope>NUCLEOTIDE SEQUENCE</scope>
</reference>
<feature type="region of interest" description="Disordered" evidence="1">
    <location>
        <begin position="12"/>
        <end position="57"/>
    </location>
</feature>
<dbReference type="EMBL" id="CADEAL010000606">
    <property type="protein sequence ID" value="CAB1422727.1"/>
    <property type="molecule type" value="Genomic_DNA"/>
</dbReference>
<feature type="compositionally biased region" description="Polar residues" evidence="1">
    <location>
        <begin position="24"/>
        <end position="54"/>
    </location>
</feature>
<evidence type="ECO:0000313" key="2">
    <source>
        <dbReference type="EMBL" id="CAB1422727.1"/>
    </source>
</evidence>
<name>A0A9N7U248_PLEPL</name>
<evidence type="ECO:0000313" key="3">
    <source>
        <dbReference type="Proteomes" id="UP001153269"/>
    </source>
</evidence>
<proteinExistence type="predicted"/>
<organism evidence="2 3">
    <name type="scientific">Pleuronectes platessa</name>
    <name type="common">European plaice</name>
    <dbReference type="NCBI Taxonomy" id="8262"/>
    <lineage>
        <taxon>Eukaryota</taxon>
        <taxon>Metazoa</taxon>
        <taxon>Chordata</taxon>
        <taxon>Craniata</taxon>
        <taxon>Vertebrata</taxon>
        <taxon>Euteleostomi</taxon>
        <taxon>Actinopterygii</taxon>
        <taxon>Neopterygii</taxon>
        <taxon>Teleostei</taxon>
        <taxon>Neoteleostei</taxon>
        <taxon>Acanthomorphata</taxon>
        <taxon>Carangaria</taxon>
        <taxon>Pleuronectiformes</taxon>
        <taxon>Pleuronectoidei</taxon>
        <taxon>Pleuronectidae</taxon>
        <taxon>Pleuronectes</taxon>
    </lineage>
</organism>